<dbReference type="InParanoid" id="S8E1G6"/>
<evidence type="ECO:0000313" key="2">
    <source>
        <dbReference type="Proteomes" id="UP000015241"/>
    </source>
</evidence>
<sequence>MASLPQAEFSADADMLNNNNNSQIDVAYISRLPLEVLICILTEAACASAHCSEFGEYAATWNVVEMQLVCRLWKEAIVSSPSLWSNIKTSMRITPDRFETLLKLSKPTPLDVVLTSASAPGRPIRVKRIDALLDVLDEEIHRLRSLEIVDGLGEMIRVTESALFEKPLPRLESLTLDIGGRKIYEHGFRCVLNLAELFRSTSDTTTPLKRLRLRRAVPWPTNCFPNLTHLSISNAQPGSGGRLDPFAFLEFMRSSPNLVHLTLDTFGPIECPPKRLAASMPNLREVRIRNTFWQAVVIVLGFCLVLPATASVQVLSIDYGMSQNVLKWLLGPDAVYLRNAGAPRKLDLALNGHTISVSWPGPSGSMELKLNAQLKPWLLEEFRHQWPTTALTMLPRSLDLRDVEDLSLAMTTNANVPSRVMREFLLKMPNVRSCTVLLDPFIHRRYWTRCLLARNLSPTPFPHLQRLQLVRMHAGDSWISTAAQIASLVARRSLSDCDGLAELVCSTIRGPDLDPEATDALTVGRCHVKEFVGSLKLEAIKRFPPLRAVLTTKLWDNAETRW</sequence>
<organism evidence="1 2">
    <name type="scientific">Fomitopsis schrenkii</name>
    <name type="common">Brown rot fungus</name>
    <dbReference type="NCBI Taxonomy" id="2126942"/>
    <lineage>
        <taxon>Eukaryota</taxon>
        <taxon>Fungi</taxon>
        <taxon>Dikarya</taxon>
        <taxon>Basidiomycota</taxon>
        <taxon>Agaricomycotina</taxon>
        <taxon>Agaricomycetes</taxon>
        <taxon>Polyporales</taxon>
        <taxon>Fomitopsis</taxon>
    </lineage>
</organism>
<dbReference type="AlphaFoldDB" id="S8E1G6"/>
<dbReference type="OrthoDB" id="2775820at2759"/>
<protein>
    <submittedName>
        <fullName evidence="1">Uncharacterized protein</fullName>
    </submittedName>
</protein>
<keyword evidence="2" id="KW-1185">Reference proteome</keyword>
<evidence type="ECO:0000313" key="1">
    <source>
        <dbReference type="EMBL" id="EPS98627.1"/>
    </source>
</evidence>
<reference evidence="1 2" key="1">
    <citation type="journal article" date="2012" name="Science">
        <title>The Paleozoic origin of enzymatic lignin decomposition reconstructed from 31 fungal genomes.</title>
        <authorList>
            <person name="Floudas D."/>
            <person name="Binder M."/>
            <person name="Riley R."/>
            <person name="Barry K."/>
            <person name="Blanchette R.A."/>
            <person name="Henrissat B."/>
            <person name="Martinez A.T."/>
            <person name="Otillar R."/>
            <person name="Spatafora J.W."/>
            <person name="Yadav J.S."/>
            <person name="Aerts A."/>
            <person name="Benoit I."/>
            <person name="Boyd A."/>
            <person name="Carlson A."/>
            <person name="Copeland A."/>
            <person name="Coutinho P.M."/>
            <person name="de Vries R.P."/>
            <person name="Ferreira P."/>
            <person name="Findley K."/>
            <person name="Foster B."/>
            <person name="Gaskell J."/>
            <person name="Glotzer D."/>
            <person name="Gorecki P."/>
            <person name="Heitman J."/>
            <person name="Hesse C."/>
            <person name="Hori C."/>
            <person name="Igarashi K."/>
            <person name="Jurgens J.A."/>
            <person name="Kallen N."/>
            <person name="Kersten P."/>
            <person name="Kohler A."/>
            <person name="Kuees U."/>
            <person name="Kumar T.K.A."/>
            <person name="Kuo A."/>
            <person name="LaButti K."/>
            <person name="Larrondo L.F."/>
            <person name="Lindquist E."/>
            <person name="Ling A."/>
            <person name="Lombard V."/>
            <person name="Lucas S."/>
            <person name="Lundell T."/>
            <person name="Martin R."/>
            <person name="McLaughlin D.J."/>
            <person name="Morgenstern I."/>
            <person name="Morin E."/>
            <person name="Murat C."/>
            <person name="Nagy L.G."/>
            <person name="Nolan M."/>
            <person name="Ohm R.A."/>
            <person name="Patyshakuliyeva A."/>
            <person name="Rokas A."/>
            <person name="Ruiz-Duenas F.J."/>
            <person name="Sabat G."/>
            <person name="Salamov A."/>
            <person name="Samejima M."/>
            <person name="Schmutz J."/>
            <person name="Slot J.C."/>
            <person name="St John F."/>
            <person name="Stenlid J."/>
            <person name="Sun H."/>
            <person name="Sun S."/>
            <person name="Syed K."/>
            <person name="Tsang A."/>
            <person name="Wiebenga A."/>
            <person name="Young D."/>
            <person name="Pisabarro A."/>
            <person name="Eastwood D.C."/>
            <person name="Martin F."/>
            <person name="Cullen D."/>
            <person name="Grigoriev I.V."/>
            <person name="Hibbett D.S."/>
        </authorList>
    </citation>
    <scope>NUCLEOTIDE SEQUENCE</scope>
    <source>
        <strain evidence="2">FP-58527</strain>
    </source>
</reference>
<dbReference type="EMBL" id="KE504163">
    <property type="protein sequence ID" value="EPS98627.1"/>
    <property type="molecule type" value="Genomic_DNA"/>
</dbReference>
<accession>S8E1G6</accession>
<proteinExistence type="predicted"/>
<name>S8E1G6_FOMSC</name>
<dbReference type="Gene3D" id="1.20.1280.50">
    <property type="match status" value="1"/>
</dbReference>
<dbReference type="Proteomes" id="UP000015241">
    <property type="component" value="Unassembled WGS sequence"/>
</dbReference>
<gene>
    <name evidence="1" type="ORF">FOMPIDRAFT_1051274</name>
</gene>
<dbReference type="Gene3D" id="3.80.10.10">
    <property type="entry name" value="Ribonuclease Inhibitor"/>
    <property type="match status" value="1"/>
</dbReference>
<dbReference type="SUPFAM" id="SSF52047">
    <property type="entry name" value="RNI-like"/>
    <property type="match status" value="1"/>
</dbReference>
<dbReference type="HOGENOM" id="CLU_035150_0_0_1"/>
<dbReference type="InterPro" id="IPR032675">
    <property type="entry name" value="LRR_dom_sf"/>
</dbReference>